<accession>A0A8K0F4D0</accession>
<reference evidence="1" key="1">
    <citation type="submission" date="2019-09" db="EMBL/GenBank/DDBJ databases">
        <title>The Mitochondrial Proteome of the Jakobid, Andalucia godoyi, a Protist With the Most Gene-Rich and Bacteria-Like Mitochondrial Genome.</title>
        <authorList>
            <person name="Gray M.W."/>
            <person name="Burger G."/>
            <person name="Derelle R."/>
            <person name="Klimes V."/>
            <person name="Leger M."/>
            <person name="Sarrasin M."/>
            <person name="Vlcek C."/>
            <person name="Roger A.J."/>
            <person name="Elias M."/>
            <person name="Lang B.F."/>
        </authorList>
    </citation>
    <scope>NUCLEOTIDE SEQUENCE</scope>
    <source>
        <strain evidence="1">And28</strain>
    </source>
</reference>
<evidence type="ECO:0000313" key="2">
    <source>
        <dbReference type="Proteomes" id="UP000799049"/>
    </source>
</evidence>
<keyword evidence="2" id="KW-1185">Reference proteome</keyword>
<sequence>MARGSVFVFYVRFGLLKHIAISGNCLHAIAAVRIHGVALCLGGRAFVFSTCVSSVPSFSMFSSHTAAQCMICSSKITALNILVAHRSAGWISNLGCCRGYSSSSSFRSRPPHLIHSLHMDPLLDAFVSEITVSRGWTKRESSAVRDKISKAGIKSYDDFRGRLLADELNSLLKEFGLTPFQSATLRLMTDIVKDVEVFEEAMEDARRELAYLYTRIGNGVAEKKPSTDDPILRPDWTKLMVRKFQKARIISCAAYLRAYSDGPDAVNSLLEPPSLFSKTLEILQQAILRRTAASVPESLRTVCRVDGRSGAPTLSVGCPGAVILNPGHLPGTLELHDFPRSAHVFMFDGLVHPCAIQSIGVEFAQMRPGTLPNHRLQMSWARPSSFFRERSEVFLYPNAVPISSSSLNAQAAVRGVIYEVHPLCLSILDNHYRLSQGIGRRCVVSVQTPSSEVVRCIMYVSNDGVSASGVRPNSPPRRHPASSLLPNSAVSIDPVSVFWMAMARSVSPDVSVDQDLSKTLDILSTYTRSVFITDLDFSQDKDSLQHARRVVAASCIRERLSGHIIEFDAFSFRQQVQNLRGFDANLLDRSVILECSALGYGHRSELCLAFKHNLARSPKLEAGSIVVGSHAARDVEYVVGNLPIVLSIPHGGSASPYEMADRCGDGVVTATDSFTIELGCDLHSELSSLDAASGNRNSPHMVICNLKRCKVDVNRDQSSGSAGNIRGDLAWTDYHKLLEEACESCVEEHGFALLVDMHGMHPRYPVTQLGYLVDLEDLDNAEILCRDSSVASLAIRKPGKCQVVDMVTGDSSLGALMVKYGIDAGPSPKFPSPALSSDQRYFKGHFNIRRHTGKNVIGVQIETTSGPRRTGPKRKAYAASLAGALRDFLYAHYSYRV</sequence>
<organism evidence="1 2">
    <name type="scientific">Andalucia godoyi</name>
    <name type="common">Flagellate</name>
    <dbReference type="NCBI Taxonomy" id="505711"/>
    <lineage>
        <taxon>Eukaryota</taxon>
        <taxon>Discoba</taxon>
        <taxon>Jakobida</taxon>
        <taxon>Andalucina</taxon>
        <taxon>Andaluciidae</taxon>
        <taxon>Andalucia</taxon>
    </lineage>
</organism>
<dbReference type="SUPFAM" id="SSF53187">
    <property type="entry name" value="Zn-dependent exopeptidases"/>
    <property type="match status" value="1"/>
</dbReference>
<protein>
    <submittedName>
        <fullName evidence="1">Mitochondrial N-formylglutamate amidohydrolase</fullName>
    </submittedName>
</protein>
<dbReference type="AlphaFoldDB" id="A0A8K0F4D0"/>
<evidence type="ECO:0000313" key="1">
    <source>
        <dbReference type="EMBL" id="KAF0852884.1"/>
    </source>
</evidence>
<comment type="caution">
    <text evidence="1">The sequence shown here is derived from an EMBL/GenBank/DDBJ whole genome shotgun (WGS) entry which is preliminary data.</text>
</comment>
<dbReference type="OrthoDB" id="71260at2759"/>
<dbReference type="Gene3D" id="3.10.490.10">
    <property type="entry name" value="Gamma-glutamyl cyclotransferase-like"/>
    <property type="match status" value="1"/>
</dbReference>
<name>A0A8K0F4D0_ANDGO</name>
<dbReference type="EMBL" id="VRVR01000011">
    <property type="protein sequence ID" value="KAF0852884.1"/>
    <property type="molecule type" value="Genomic_DNA"/>
</dbReference>
<gene>
    <name evidence="1" type="ORF">ANDGO_07578</name>
</gene>
<dbReference type="Gene3D" id="3.40.630.40">
    <property type="entry name" value="Zn-dependent exopeptidases"/>
    <property type="match status" value="1"/>
</dbReference>
<dbReference type="Proteomes" id="UP000799049">
    <property type="component" value="Unassembled WGS sequence"/>
</dbReference>
<proteinExistence type="predicted"/>
<dbReference type="CDD" id="cd06661">
    <property type="entry name" value="GGCT_like"/>
    <property type="match status" value="1"/>
</dbReference>
<dbReference type="InterPro" id="IPR013024">
    <property type="entry name" value="GGCT-like"/>
</dbReference>